<dbReference type="PANTHER" id="PTHR30481:SF3">
    <property type="entry name" value="DNA ADENINE METHYLASE"/>
    <property type="match status" value="1"/>
</dbReference>
<dbReference type="OrthoDB" id="9805629at2"/>
<dbReference type="REBASE" id="310268">
    <property type="entry name" value="M2.MspA4ORF580P"/>
</dbReference>
<dbReference type="PRINTS" id="PR00505">
    <property type="entry name" value="D12N6MTFRASE"/>
</dbReference>
<dbReference type="InterPro" id="IPR023095">
    <property type="entry name" value="Ade_MeTrfase_dom_2"/>
</dbReference>
<dbReference type="Gene3D" id="3.40.50.150">
    <property type="entry name" value="Vaccinia Virus protein VP39"/>
    <property type="match status" value="1"/>
</dbReference>
<dbReference type="GO" id="GO:1904047">
    <property type="term" value="F:S-adenosyl-L-methionine binding"/>
    <property type="evidence" value="ECO:0007669"/>
    <property type="project" value="TreeGrafter"/>
</dbReference>
<name>A0A4P7VAX6_9BACT</name>
<dbReference type="EMBL" id="CP039393">
    <property type="protein sequence ID" value="QCD34482.1"/>
    <property type="molecule type" value="Genomic_DNA"/>
</dbReference>
<feature type="binding site" evidence="7">
    <location>
        <position position="67"/>
    </location>
    <ligand>
        <name>S-adenosyl-L-methionine</name>
        <dbReference type="ChEBI" id="CHEBI:59789"/>
    </ligand>
</feature>
<dbReference type="GO" id="GO:0032259">
    <property type="term" value="P:methylation"/>
    <property type="evidence" value="ECO:0007669"/>
    <property type="project" value="UniProtKB-KW"/>
</dbReference>
<dbReference type="KEGG" id="mgod:E7746_00595"/>
<dbReference type="NCBIfam" id="TIGR00571">
    <property type="entry name" value="dam"/>
    <property type="match status" value="1"/>
</dbReference>
<sequence length="310" mass="36033">MTKTKAKPFLKWAGGKTQLLPTIDSFLPETFRHEYDVTYIEPFVGGGAMLFFMLQKYPNIKRAIVNDINPHLIKTYTVIRDEPFSLIGTLNELQNTFKSFVEYDQQKDFYLNIRNRFNQSQLTDVEEAAYMIFLNRTCFNGLYRENSKGGFNVPFGRYANPTICDEELILADSELLQKVELLNGDFSHTAEHVQGYTFFYFDPPYRPLDATSSFNSYVKESFDDNEQIRLKDFYSNLSAGGCFAMLSNSDCKGRNVEDDFFDKLYEDFFIERVYAKRCINANATKRGTLTELLIRNYENYQGEPTNLFNS</sequence>
<evidence type="ECO:0000256" key="3">
    <source>
        <dbReference type="ARBA" id="ARBA00022603"/>
    </source>
</evidence>
<dbReference type="GO" id="GO:0043565">
    <property type="term" value="F:sequence-specific DNA binding"/>
    <property type="evidence" value="ECO:0007669"/>
    <property type="project" value="TreeGrafter"/>
</dbReference>
<feature type="binding site" evidence="7">
    <location>
        <position position="12"/>
    </location>
    <ligand>
        <name>S-adenosyl-L-methionine</name>
        <dbReference type="ChEBI" id="CHEBI:59789"/>
    </ligand>
</feature>
<evidence type="ECO:0000256" key="1">
    <source>
        <dbReference type="ARBA" id="ARBA00006594"/>
    </source>
</evidence>
<evidence type="ECO:0000256" key="4">
    <source>
        <dbReference type="ARBA" id="ARBA00022679"/>
    </source>
</evidence>
<dbReference type="GO" id="GO:0009307">
    <property type="term" value="P:DNA restriction-modification system"/>
    <property type="evidence" value="ECO:0007669"/>
    <property type="project" value="InterPro"/>
</dbReference>
<dbReference type="EC" id="2.1.1.72" evidence="2"/>
<evidence type="ECO:0000313" key="8">
    <source>
        <dbReference type="EMBL" id="QCD34482.1"/>
    </source>
</evidence>
<dbReference type="AlphaFoldDB" id="A0A4P7VAX6"/>
<reference evidence="8 9" key="1">
    <citation type="submission" date="2019-02" db="EMBL/GenBank/DDBJ databases">
        <title>Isolation and identification of novel species under the genus Muribaculum.</title>
        <authorList>
            <person name="Miyake S."/>
            <person name="Ding Y."/>
            <person name="Low A."/>
            <person name="Soh M."/>
            <person name="Seedorf H."/>
        </authorList>
    </citation>
    <scope>NUCLEOTIDE SEQUENCE [LARGE SCALE GENOMIC DNA]</scope>
    <source>
        <strain evidence="8 9">TLL-A4</strain>
    </source>
</reference>
<keyword evidence="9" id="KW-1185">Reference proteome</keyword>
<comment type="similarity">
    <text evidence="1">Belongs to the N(4)/N(6)-methyltransferase family.</text>
</comment>
<feature type="binding site" evidence="7">
    <location>
        <position position="202"/>
    </location>
    <ligand>
        <name>S-adenosyl-L-methionine</name>
        <dbReference type="ChEBI" id="CHEBI:59789"/>
    </ligand>
</feature>
<protein>
    <recommendedName>
        <fullName evidence="2">site-specific DNA-methyltransferase (adenine-specific)</fullName>
        <ecNumber evidence="2">2.1.1.72</ecNumber>
    </recommendedName>
</protein>
<dbReference type="PIRSF" id="PIRSF000398">
    <property type="entry name" value="M_m6A_EcoRV"/>
    <property type="match status" value="1"/>
</dbReference>
<dbReference type="GO" id="GO:0009007">
    <property type="term" value="F:site-specific DNA-methyltransferase (adenine-specific) activity"/>
    <property type="evidence" value="ECO:0007669"/>
    <property type="project" value="UniProtKB-EC"/>
</dbReference>
<evidence type="ECO:0000256" key="5">
    <source>
        <dbReference type="ARBA" id="ARBA00022691"/>
    </source>
</evidence>
<dbReference type="Proteomes" id="UP000297031">
    <property type="component" value="Chromosome"/>
</dbReference>
<accession>A0A4P7VAX6</accession>
<keyword evidence="3 8" id="KW-0489">Methyltransferase</keyword>
<dbReference type="Pfam" id="PF02086">
    <property type="entry name" value="MethyltransfD12"/>
    <property type="match status" value="1"/>
</dbReference>
<keyword evidence="5" id="KW-0949">S-adenosyl-L-methionine</keyword>
<keyword evidence="4" id="KW-0808">Transferase</keyword>
<dbReference type="GO" id="GO:0006298">
    <property type="term" value="P:mismatch repair"/>
    <property type="evidence" value="ECO:0007669"/>
    <property type="project" value="TreeGrafter"/>
</dbReference>
<dbReference type="PANTHER" id="PTHR30481">
    <property type="entry name" value="DNA ADENINE METHYLASE"/>
    <property type="match status" value="1"/>
</dbReference>
<dbReference type="SUPFAM" id="SSF53335">
    <property type="entry name" value="S-adenosyl-L-methionine-dependent methyltransferases"/>
    <property type="match status" value="1"/>
</dbReference>
<evidence type="ECO:0000313" key="9">
    <source>
        <dbReference type="Proteomes" id="UP000297031"/>
    </source>
</evidence>
<proteinExistence type="inferred from homology"/>
<evidence type="ECO:0000256" key="7">
    <source>
        <dbReference type="PIRSR" id="PIRSR000398-1"/>
    </source>
</evidence>
<evidence type="ECO:0000256" key="6">
    <source>
        <dbReference type="ARBA" id="ARBA00047942"/>
    </source>
</evidence>
<comment type="catalytic activity">
    <reaction evidence="6">
        <text>a 2'-deoxyadenosine in DNA + S-adenosyl-L-methionine = an N(6)-methyl-2'-deoxyadenosine in DNA + S-adenosyl-L-homocysteine + H(+)</text>
        <dbReference type="Rhea" id="RHEA:15197"/>
        <dbReference type="Rhea" id="RHEA-COMP:12418"/>
        <dbReference type="Rhea" id="RHEA-COMP:12419"/>
        <dbReference type="ChEBI" id="CHEBI:15378"/>
        <dbReference type="ChEBI" id="CHEBI:57856"/>
        <dbReference type="ChEBI" id="CHEBI:59789"/>
        <dbReference type="ChEBI" id="CHEBI:90615"/>
        <dbReference type="ChEBI" id="CHEBI:90616"/>
        <dbReference type="EC" id="2.1.1.72"/>
    </reaction>
</comment>
<evidence type="ECO:0000256" key="2">
    <source>
        <dbReference type="ARBA" id="ARBA00011900"/>
    </source>
</evidence>
<organism evidence="8 9">
    <name type="scientific">Muribaculum gordoncarteri</name>
    <dbReference type="NCBI Taxonomy" id="2530390"/>
    <lineage>
        <taxon>Bacteria</taxon>
        <taxon>Pseudomonadati</taxon>
        <taxon>Bacteroidota</taxon>
        <taxon>Bacteroidia</taxon>
        <taxon>Bacteroidales</taxon>
        <taxon>Muribaculaceae</taxon>
        <taxon>Muribaculum</taxon>
    </lineage>
</organism>
<dbReference type="InterPro" id="IPR012263">
    <property type="entry name" value="M_m6A_EcoRV"/>
</dbReference>
<dbReference type="InterPro" id="IPR012327">
    <property type="entry name" value="MeTrfase_D12"/>
</dbReference>
<feature type="binding site" evidence="7">
    <location>
        <position position="16"/>
    </location>
    <ligand>
        <name>S-adenosyl-L-methionine</name>
        <dbReference type="ChEBI" id="CHEBI:59789"/>
    </ligand>
</feature>
<dbReference type="InterPro" id="IPR029063">
    <property type="entry name" value="SAM-dependent_MTases_sf"/>
</dbReference>
<dbReference type="Gene3D" id="1.10.1020.10">
    <property type="entry name" value="Adenine-specific Methyltransferase, Domain 2"/>
    <property type="match status" value="1"/>
</dbReference>
<gene>
    <name evidence="8" type="ORF">E7746_00595</name>
</gene>
<dbReference type="RefSeq" id="WP_136409498.1">
    <property type="nucleotide sequence ID" value="NZ_CP039393.1"/>
</dbReference>